<evidence type="ECO:0000313" key="7">
    <source>
        <dbReference type="EMBL" id="RGR74783.1"/>
    </source>
</evidence>
<dbReference type="GO" id="GO:0016491">
    <property type="term" value="F:oxidoreductase activity"/>
    <property type="evidence" value="ECO:0007669"/>
    <property type="project" value="UniProtKB-KW"/>
</dbReference>
<accession>A0A412G2X2</accession>
<organism evidence="7 8">
    <name type="scientific">Holdemania filiformis</name>
    <dbReference type="NCBI Taxonomy" id="61171"/>
    <lineage>
        <taxon>Bacteria</taxon>
        <taxon>Bacillati</taxon>
        <taxon>Bacillota</taxon>
        <taxon>Erysipelotrichia</taxon>
        <taxon>Erysipelotrichales</taxon>
        <taxon>Erysipelotrichaceae</taxon>
        <taxon>Holdemania</taxon>
    </lineage>
</organism>
<protein>
    <submittedName>
        <fullName evidence="7">Diguanylate cyclase</fullName>
    </submittedName>
</protein>
<dbReference type="PANTHER" id="PTHR43673">
    <property type="entry name" value="NAD(P)H NITROREDUCTASE YDGI-RELATED"/>
    <property type="match status" value="1"/>
</dbReference>
<keyword evidence="3" id="KW-0285">Flavoprotein</keyword>
<dbReference type="InterPro" id="IPR029479">
    <property type="entry name" value="Nitroreductase"/>
</dbReference>
<comment type="caution">
    <text evidence="7">The sequence shown here is derived from an EMBL/GenBank/DDBJ whole genome shotgun (WGS) entry which is preliminary data.</text>
</comment>
<feature type="domain" description="Nitroreductase" evidence="6">
    <location>
        <begin position="26"/>
        <end position="82"/>
    </location>
</feature>
<dbReference type="Gene3D" id="3.40.109.10">
    <property type="entry name" value="NADH Oxidase"/>
    <property type="match status" value="1"/>
</dbReference>
<proteinExistence type="inferred from homology"/>
<sequence>MLFKQHDDENPKGDPRMENQVLDAIFNRRSIRRYTDQPVSSDQLDLILKAGQAAPSAMNQQPWYFVAIQRKDMIEQLASLLTENEDPYYNAPLLIVVFANKKAYSPVTDAALAIANMMLAAQALQLGTCWIDYSRHVFNHPKFAGLSASLGVPQDYLCVGSLVVGTPAEQPEAHPVKSETMTVVA</sequence>
<dbReference type="SUPFAM" id="SSF55469">
    <property type="entry name" value="FMN-dependent nitroreductase-like"/>
    <property type="match status" value="1"/>
</dbReference>
<dbReference type="Pfam" id="PF00881">
    <property type="entry name" value="Nitroreductase"/>
    <property type="match status" value="2"/>
</dbReference>
<evidence type="ECO:0000256" key="5">
    <source>
        <dbReference type="ARBA" id="ARBA00023002"/>
    </source>
</evidence>
<reference evidence="7 8" key="1">
    <citation type="submission" date="2018-08" db="EMBL/GenBank/DDBJ databases">
        <title>A genome reference for cultivated species of the human gut microbiota.</title>
        <authorList>
            <person name="Zou Y."/>
            <person name="Xue W."/>
            <person name="Luo G."/>
        </authorList>
    </citation>
    <scope>NUCLEOTIDE SEQUENCE [LARGE SCALE GENOMIC DNA]</scope>
    <source>
        <strain evidence="7 8">AF24-29</strain>
    </source>
</reference>
<dbReference type="EMBL" id="QRUP01000008">
    <property type="protein sequence ID" value="RGR74783.1"/>
    <property type="molecule type" value="Genomic_DNA"/>
</dbReference>
<comment type="similarity">
    <text evidence="2">Belongs to the nitroreductase family.</text>
</comment>
<comment type="cofactor">
    <cofactor evidence="1">
        <name>FMN</name>
        <dbReference type="ChEBI" id="CHEBI:58210"/>
    </cofactor>
</comment>
<name>A0A412G2X2_9FIRM</name>
<gene>
    <name evidence="7" type="ORF">DWY25_08380</name>
</gene>
<dbReference type="InterPro" id="IPR000415">
    <property type="entry name" value="Nitroreductase-like"/>
</dbReference>
<dbReference type="Proteomes" id="UP000284178">
    <property type="component" value="Unassembled WGS sequence"/>
</dbReference>
<evidence type="ECO:0000256" key="1">
    <source>
        <dbReference type="ARBA" id="ARBA00001917"/>
    </source>
</evidence>
<dbReference type="PANTHER" id="PTHR43673:SF2">
    <property type="entry name" value="NITROREDUCTASE"/>
    <property type="match status" value="1"/>
</dbReference>
<evidence type="ECO:0000313" key="8">
    <source>
        <dbReference type="Proteomes" id="UP000284178"/>
    </source>
</evidence>
<evidence type="ECO:0000256" key="4">
    <source>
        <dbReference type="ARBA" id="ARBA00022643"/>
    </source>
</evidence>
<keyword evidence="8" id="KW-1185">Reference proteome</keyword>
<dbReference type="AlphaFoldDB" id="A0A412G2X2"/>
<feature type="domain" description="Nitroreductase" evidence="6">
    <location>
        <begin position="86"/>
        <end position="165"/>
    </location>
</feature>
<keyword evidence="5" id="KW-0560">Oxidoreductase</keyword>
<evidence type="ECO:0000259" key="6">
    <source>
        <dbReference type="Pfam" id="PF00881"/>
    </source>
</evidence>
<evidence type="ECO:0000256" key="2">
    <source>
        <dbReference type="ARBA" id="ARBA00007118"/>
    </source>
</evidence>
<evidence type="ECO:0000256" key="3">
    <source>
        <dbReference type="ARBA" id="ARBA00022630"/>
    </source>
</evidence>
<keyword evidence="4" id="KW-0288">FMN</keyword>